<organism evidence="1">
    <name type="scientific">Cacopsylla melanoneura</name>
    <dbReference type="NCBI Taxonomy" id="428564"/>
    <lineage>
        <taxon>Eukaryota</taxon>
        <taxon>Metazoa</taxon>
        <taxon>Ecdysozoa</taxon>
        <taxon>Arthropoda</taxon>
        <taxon>Hexapoda</taxon>
        <taxon>Insecta</taxon>
        <taxon>Pterygota</taxon>
        <taxon>Neoptera</taxon>
        <taxon>Paraneoptera</taxon>
        <taxon>Hemiptera</taxon>
        <taxon>Sternorrhyncha</taxon>
        <taxon>Psylloidea</taxon>
        <taxon>Psyllidae</taxon>
        <taxon>Psyllinae</taxon>
        <taxon>Cacopsylla</taxon>
    </lineage>
</organism>
<dbReference type="EMBL" id="HBUF01321240">
    <property type="protein sequence ID" value="CAG6695006.1"/>
    <property type="molecule type" value="Transcribed_RNA"/>
</dbReference>
<proteinExistence type="predicted"/>
<name>A0A8D8U0P7_9HEMI</name>
<reference evidence="1" key="1">
    <citation type="submission" date="2021-05" db="EMBL/GenBank/DDBJ databases">
        <authorList>
            <person name="Alioto T."/>
            <person name="Alioto T."/>
            <person name="Gomez Garrido J."/>
        </authorList>
    </citation>
    <scope>NUCLEOTIDE SEQUENCE</scope>
</reference>
<accession>A0A8D8U0P7</accession>
<sequence length="138" mass="15768">MASNICWLKESNFVSREDTLFSLSSRAERRTFTGCNCVQIVVRWQGLTDGPLRMDKLIFCPLVVLMVSPNSLFANILLTSAPDKIDPRKCWTSRTNRLKSSSEGRRDFANSEWFVMRAFPSVQPNNAAFINLNLRSEM</sequence>
<dbReference type="EMBL" id="HBUF01321242">
    <property type="protein sequence ID" value="CAG6695011.1"/>
    <property type="molecule type" value="Transcribed_RNA"/>
</dbReference>
<protein>
    <submittedName>
        <fullName evidence="1">Uncharacterized protein</fullName>
    </submittedName>
</protein>
<evidence type="ECO:0000313" key="1">
    <source>
        <dbReference type="EMBL" id="CAG6695006.1"/>
    </source>
</evidence>
<dbReference type="AlphaFoldDB" id="A0A8D8U0P7"/>